<gene>
    <name evidence="2" type="ORF">CNMCM7691_006499</name>
</gene>
<evidence type="ECO:0000313" key="3">
    <source>
        <dbReference type="Proteomes" id="UP000641853"/>
    </source>
</evidence>
<dbReference type="SUPFAM" id="SSF53474">
    <property type="entry name" value="alpha/beta-Hydrolases"/>
    <property type="match status" value="1"/>
</dbReference>
<feature type="domain" description="Thioesterase" evidence="1">
    <location>
        <begin position="3"/>
        <end position="193"/>
    </location>
</feature>
<dbReference type="InterPro" id="IPR001031">
    <property type="entry name" value="Thioesterase"/>
</dbReference>
<reference evidence="2" key="1">
    <citation type="submission" date="2020-06" db="EMBL/GenBank/DDBJ databases">
        <title>Draft genome sequences of strains closely related to Aspergillus parafelis and Aspergillus hiratsukae.</title>
        <authorList>
            <person name="Dos Santos R.A.C."/>
            <person name="Rivero-Menendez O."/>
            <person name="Steenwyk J.L."/>
            <person name="Mead M.E."/>
            <person name="Goldman G.H."/>
            <person name="Alastruey-Izquierdo A."/>
            <person name="Rokas A."/>
        </authorList>
    </citation>
    <scope>NUCLEOTIDE SEQUENCE</scope>
    <source>
        <strain evidence="2">CNM-CM7691</strain>
    </source>
</reference>
<proteinExistence type="predicted"/>
<sequence length="217" mass="23550">MEAQSNGPLMIGGFSAGSIVAFEVCGQLGAVGRKVDGLVLIDMCCPRSSLFDEAKMNSEDDASFAIFENAVSKDGLWGVGSTTQLHFRAYHVAMHAYHPPYMTAQERPARTAVIWAEKGMVNRVVANPKLMQMLTDQGIPTTSYPGYMEDPKLAAFACLVPDRTKADLGPNGWEKYTAGEVLALSVNGDHLDLPMPGHVHLLHQQVEKAFAYFEGSS</sequence>
<dbReference type="Proteomes" id="UP000641853">
    <property type="component" value="Unassembled WGS sequence"/>
</dbReference>
<evidence type="ECO:0000259" key="1">
    <source>
        <dbReference type="Pfam" id="PF00975"/>
    </source>
</evidence>
<keyword evidence="3" id="KW-1185">Reference proteome</keyword>
<organism evidence="2 3">
    <name type="scientific">Aspergillus felis</name>
    <dbReference type="NCBI Taxonomy" id="1287682"/>
    <lineage>
        <taxon>Eukaryota</taxon>
        <taxon>Fungi</taxon>
        <taxon>Dikarya</taxon>
        <taxon>Ascomycota</taxon>
        <taxon>Pezizomycotina</taxon>
        <taxon>Eurotiomycetes</taxon>
        <taxon>Eurotiomycetidae</taxon>
        <taxon>Eurotiales</taxon>
        <taxon>Aspergillaceae</taxon>
        <taxon>Aspergillus</taxon>
        <taxon>Aspergillus subgen. Fumigati</taxon>
    </lineage>
</organism>
<evidence type="ECO:0000313" key="2">
    <source>
        <dbReference type="EMBL" id="KAF7175095.1"/>
    </source>
</evidence>
<dbReference type="InterPro" id="IPR029058">
    <property type="entry name" value="AB_hydrolase_fold"/>
</dbReference>
<accession>A0A8H6QK51</accession>
<dbReference type="EMBL" id="JACBAG010001925">
    <property type="protein sequence ID" value="KAF7175095.1"/>
    <property type="molecule type" value="Genomic_DNA"/>
</dbReference>
<protein>
    <recommendedName>
        <fullName evidence="1">Thioesterase domain-containing protein</fullName>
    </recommendedName>
</protein>
<comment type="caution">
    <text evidence="2">The sequence shown here is derived from an EMBL/GenBank/DDBJ whole genome shotgun (WGS) entry which is preliminary data.</text>
</comment>
<name>A0A8H6QK51_9EURO</name>
<dbReference type="Pfam" id="PF00975">
    <property type="entry name" value="Thioesterase"/>
    <property type="match status" value="1"/>
</dbReference>
<dbReference type="AlphaFoldDB" id="A0A8H6QK51"/>
<dbReference type="Gene3D" id="3.40.50.1820">
    <property type="entry name" value="alpha/beta hydrolase"/>
    <property type="match status" value="1"/>
</dbReference>